<feature type="binding site" evidence="10">
    <location>
        <position position="263"/>
    </location>
    <ligand>
        <name>beta-D-galactose</name>
        <dbReference type="ChEBI" id="CHEBI:27667"/>
    </ligand>
</feature>
<keyword evidence="13" id="KW-1185">Reference proteome</keyword>
<dbReference type="EMBL" id="JABANE010000039">
    <property type="protein sequence ID" value="NME69306.1"/>
    <property type="molecule type" value="Genomic_DNA"/>
</dbReference>
<comment type="catalytic activity">
    <reaction evidence="8">
        <text>alpha-D-glucose = beta-D-glucose</text>
        <dbReference type="Rhea" id="RHEA:10264"/>
        <dbReference type="ChEBI" id="CHEBI:15903"/>
        <dbReference type="ChEBI" id="CHEBI:17925"/>
        <dbReference type="EC" id="5.1.3.3"/>
    </reaction>
</comment>
<dbReference type="AlphaFoldDB" id="A0A7X9RV74"/>
<evidence type="ECO:0000256" key="5">
    <source>
        <dbReference type="ARBA" id="ARBA00022837"/>
    </source>
</evidence>
<comment type="similarity">
    <text evidence="3 8">Belongs to the aldose epimerase family.</text>
</comment>
<keyword evidence="6 8" id="KW-0413">Isomerase</keyword>
<dbReference type="Proteomes" id="UP000576082">
    <property type="component" value="Unassembled WGS sequence"/>
</dbReference>
<evidence type="ECO:0000256" key="8">
    <source>
        <dbReference type="PIRNR" id="PIRNR005096"/>
    </source>
</evidence>
<dbReference type="SUPFAM" id="SSF74650">
    <property type="entry name" value="Galactose mutarotase-like"/>
    <property type="match status" value="1"/>
</dbReference>
<dbReference type="InterPro" id="IPR047215">
    <property type="entry name" value="Galactose_mutarotase-like"/>
</dbReference>
<dbReference type="UniPathway" id="UPA00242"/>
<evidence type="ECO:0000313" key="13">
    <source>
        <dbReference type="Proteomes" id="UP000576082"/>
    </source>
</evidence>
<dbReference type="InterPro" id="IPR008183">
    <property type="entry name" value="Aldose_1/G6P_1-epimerase"/>
</dbReference>
<protein>
    <recommendedName>
        <fullName evidence="8">Aldose 1-epimerase</fullName>
        <ecNumber evidence="8">5.1.3.3</ecNumber>
    </recommendedName>
</protein>
<evidence type="ECO:0000256" key="3">
    <source>
        <dbReference type="ARBA" id="ARBA00006206"/>
    </source>
</evidence>
<comment type="subunit">
    <text evidence="4">Monomer.</text>
</comment>
<evidence type="ECO:0000256" key="4">
    <source>
        <dbReference type="ARBA" id="ARBA00011245"/>
    </source>
</evidence>
<dbReference type="PANTHER" id="PTHR10091:SF0">
    <property type="entry name" value="GALACTOSE MUTAROTASE"/>
    <property type="match status" value="1"/>
</dbReference>
<reference evidence="12 13" key="1">
    <citation type="submission" date="2020-04" db="EMBL/GenBank/DDBJ databases">
        <title>Flammeovirga sp. SR4, a novel species isolated from seawater.</title>
        <authorList>
            <person name="Wang X."/>
        </authorList>
    </citation>
    <scope>NUCLEOTIDE SEQUENCE [LARGE SCALE GENOMIC DNA]</scope>
    <source>
        <strain evidence="12 13">ATCC 23126</strain>
    </source>
</reference>
<dbReference type="GO" id="GO:0006006">
    <property type="term" value="P:glucose metabolic process"/>
    <property type="evidence" value="ECO:0007669"/>
    <property type="project" value="TreeGrafter"/>
</dbReference>
<name>A0A7X9RV74_9BACT</name>
<dbReference type="GO" id="GO:0004034">
    <property type="term" value="F:aldose 1-epimerase activity"/>
    <property type="evidence" value="ECO:0007669"/>
    <property type="project" value="UniProtKB-EC"/>
</dbReference>
<comment type="caution">
    <text evidence="12">The sequence shown here is derived from an EMBL/GenBank/DDBJ whole genome shotgun (WGS) entry which is preliminary data.</text>
</comment>
<gene>
    <name evidence="12" type="ORF">HHU12_15125</name>
</gene>
<dbReference type="RefSeq" id="WP_169657584.1">
    <property type="nucleotide sequence ID" value="NZ_JABANE010000039.1"/>
</dbReference>
<organism evidence="12 13">
    <name type="scientific">Flammeovirga aprica JL-4</name>
    <dbReference type="NCBI Taxonomy" id="694437"/>
    <lineage>
        <taxon>Bacteria</taxon>
        <taxon>Pseudomonadati</taxon>
        <taxon>Bacteroidota</taxon>
        <taxon>Cytophagia</taxon>
        <taxon>Cytophagales</taxon>
        <taxon>Flammeovirgaceae</taxon>
        <taxon>Flammeovirga</taxon>
    </lineage>
</organism>
<dbReference type="CDD" id="cd09019">
    <property type="entry name" value="galactose_mutarotase_like"/>
    <property type="match status" value="1"/>
</dbReference>
<proteinExistence type="inferred from homology"/>
<dbReference type="Pfam" id="PF01263">
    <property type="entry name" value="Aldose_epim"/>
    <property type="match status" value="1"/>
</dbReference>
<dbReference type="PIRSF" id="PIRSF005096">
    <property type="entry name" value="GALM"/>
    <property type="match status" value="1"/>
</dbReference>
<feature type="active site" description="Proton donor" evidence="9">
    <location>
        <position position="191"/>
    </location>
</feature>
<dbReference type="GO" id="GO:0033499">
    <property type="term" value="P:galactose catabolic process via UDP-galactose, Leloir pathway"/>
    <property type="evidence" value="ECO:0007669"/>
    <property type="project" value="TreeGrafter"/>
</dbReference>
<comment type="pathway">
    <text evidence="2 8">Carbohydrate metabolism; hexose metabolism.</text>
</comment>
<dbReference type="GO" id="GO:0030246">
    <property type="term" value="F:carbohydrate binding"/>
    <property type="evidence" value="ECO:0007669"/>
    <property type="project" value="InterPro"/>
</dbReference>
<dbReference type="InterPro" id="IPR015443">
    <property type="entry name" value="Aldose_1-epimerase"/>
</dbReference>
<evidence type="ECO:0000256" key="1">
    <source>
        <dbReference type="ARBA" id="ARBA00001913"/>
    </source>
</evidence>
<feature type="active site" description="Proton acceptor" evidence="9">
    <location>
        <position position="325"/>
    </location>
</feature>
<evidence type="ECO:0000313" key="12">
    <source>
        <dbReference type="EMBL" id="NME69306.1"/>
    </source>
</evidence>
<dbReference type="InterPro" id="IPR014718">
    <property type="entry name" value="GH-type_carb-bd"/>
</dbReference>
<evidence type="ECO:0000256" key="11">
    <source>
        <dbReference type="PIRSR" id="PIRSR005096-3"/>
    </source>
</evidence>
<sequence>MANKLLSFLLLFIIGCGTTHTHKQEEIRTESNAFKIVELKNEQGCKVEITNYGARLVSWYVKDKNDSLRNIVLGFSTLQQYQNADAQYYGAIVGRYANRLQNFELEGKKIHLTEDEFILHGGKAGFHDKFWSIEAVTKSSVKLKYLSKDGEGGFPGNLEVVVEYQLTENNELKMNYNAVTDKATVVNLTNHAFFNLKGAGNGSVLDLNLRINADQYTPLISGGLPTGEIKAVDYSVFDFRTMKTVRSAIDTSDAQIKLANGIDHNFVKKNDKLPLITAIDPQSGIKMEMHTTMPGVQVYTANFLSGNDKSDTGKAFKARESICFESQFYPDSPQHTNFPSVVLQPEETYQHSTIYKVSVEEVELRVKS</sequence>
<evidence type="ECO:0000256" key="6">
    <source>
        <dbReference type="ARBA" id="ARBA00023235"/>
    </source>
</evidence>
<evidence type="ECO:0000256" key="9">
    <source>
        <dbReference type="PIRSR" id="PIRSR005096-1"/>
    </source>
</evidence>
<evidence type="ECO:0000256" key="2">
    <source>
        <dbReference type="ARBA" id="ARBA00005028"/>
    </source>
</evidence>
<dbReference type="EC" id="5.1.3.3" evidence="8"/>
<keyword evidence="5" id="KW-0106">Calcium</keyword>
<keyword evidence="7 8" id="KW-0119">Carbohydrate metabolism</keyword>
<dbReference type="PANTHER" id="PTHR10091">
    <property type="entry name" value="ALDOSE-1-EPIMERASE"/>
    <property type="match status" value="1"/>
</dbReference>
<dbReference type="PROSITE" id="PS51257">
    <property type="entry name" value="PROKAR_LIPOPROTEIN"/>
    <property type="match status" value="1"/>
</dbReference>
<dbReference type="InterPro" id="IPR011013">
    <property type="entry name" value="Gal_mutarotase_sf_dom"/>
</dbReference>
<feature type="binding site" evidence="11">
    <location>
        <begin position="98"/>
        <end position="99"/>
    </location>
    <ligand>
        <name>beta-D-galactose</name>
        <dbReference type="ChEBI" id="CHEBI:27667"/>
    </ligand>
</feature>
<dbReference type="NCBIfam" id="NF008277">
    <property type="entry name" value="PRK11055.1"/>
    <property type="match status" value="1"/>
</dbReference>
<evidence type="ECO:0000256" key="10">
    <source>
        <dbReference type="PIRSR" id="PIRSR005096-2"/>
    </source>
</evidence>
<dbReference type="Gene3D" id="2.70.98.10">
    <property type="match status" value="1"/>
</dbReference>
<evidence type="ECO:0000256" key="7">
    <source>
        <dbReference type="ARBA" id="ARBA00023277"/>
    </source>
</evidence>
<comment type="cofactor">
    <cofactor evidence="1">
        <name>Ca(2+)</name>
        <dbReference type="ChEBI" id="CHEBI:29108"/>
    </cofactor>
</comment>
<accession>A0A7X9RV74</accession>